<name>T1KYZ2_TETUR</name>
<sequence>MDKQQKMKKISELRSSIRPAKRALLATTKKRIKHLLAKKEESKDHIIQTKFEKEIKSARGTIGCLKALQTTEIIKFGLRTDIAELQAILQRGQADVNTRAMARLCSKKIVQNAFQEFKVHYPDWKKLSISEFKVGKGVKKL</sequence>
<dbReference type="HOGENOM" id="CLU_1827782_0_0_1"/>
<protein>
    <submittedName>
        <fullName evidence="1">Uncharacterized protein</fullName>
    </submittedName>
</protein>
<proteinExistence type="predicted"/>
<dbReference type="EMBL" id="CAEY01000719">
    <property type="status" value="NOT_ANNOTATED_CDS"/>
    <property type="molecule type" value="Genomic_DNA"/>
</dbReference>
<keyword evidence="2" id="KW-1185">Reference proteome</keyword>
<organism evidence="1 2">
    <name type="scientific">Tetranychus urticae</name>
    <name type="common">Two-spotted spider mite</name>
    <dbReference type="NCBI Taxonomy" id="32264"/>
    <lineage>
        <taxon>Eukaryota</taxon>
        <taxon>Metazoa</taxon>
        <taxon>Ecdysozoa</taxon>
        <taxon>Arthropoda</taxon>
        <taxon>Chelicerata</taxon>
        <taxon>Arachnida</taxon>
        <taxon>Acari</taxon>
        <taxon>Acariformes</taxon>
        <taxon>Trombidiformes</taxon>
        <taxon>Prostigmata</taxon>
        <taxon>Eleutherengona</taxon>
        <taxon>Raphignathae</taxon>
        <taxon>Tetranychoidea</taxon>
        <taxon>Tetranychidae</taxon>
        <taxon>Tetranychus</taxon>
    </lineage>
</organism>
<evidence type="ECO:0000313" key="1">
    <source>
        <dbReference type="EnsemblMetazoa" id="tetur27g02470.1"/>
    </source>
</evidence>
<reference evidence="1" key="2">
    <citation type="submission" date="2015-06" db="UniProtKB">
        <authorList>
            <consortium name="EnsemblMetazoa"/>
        </authorList>
    </citation>
    <scope>IDENTIFICATION</scope>
</reference>
<reference evidence="2" key="1">
    <citation type="submission" date="2011-08" db="EMBL/GenBank/DDBJ databases">
        <authorList>
            <person name="Rombauts S."/>
        </authorList>
    </citation>
    <scope>NUCLEOTIDE SEQUENCE</scope>
    <source>
        <strain evidence="2">London</strain>
    </source>
</reference>
<dbReference type="AlphaFoldDB" id="T1KYZ2"/>
<dbReference type="EnsemblMetazoa" id="tetur27g02470.1">
    <property type="protein sequence ID" value="tetur27g02470.1"/>
    <property type="gene ID" value="tetur27g02470"/>
</dbReference>
<evidence type="ECO:0000313" key="2">
    <source>
        <dbReference type="Proteomes" id="UP000015104"/>
    </source>
</evidence>
<accession>T1KYZ2</accession>
<dbReference type="Proteomes" id="UP000015104">
    <property type="component" value="Unassembled WGS sequence"/>
</dbReference>